<organism evidence="3 4">
    <name type="scientific">Allomyces macrogynus (strain ATCC 38327)</name>
    <name type="common">Allomyces javanicus var. macrogynus</name>
    <dbReference type="NCBI Taxonomy" id="578462"/>
    <lineage>
        <taxon>Eukaryota</taxon>
        <taxon>Fungi</taxon>
        <taxon>Fungi incertae sedis</taxon>
        <taxon>Blastocladiomycota</taxon>
        <taxon>Blastocladiomycetes</taxon>
        <taxon>Blastocladiales</taxon>
        <taxon>Blastocladiaceae</taxon>
        <taxon>Allomyces</taxon>
    </lineage>
</organism>
<evidence type="ECO:0000313" key="4">
    <source>
        <dbReference type="Proteomes" id="UP000054350"/>
    </source>
</evidence>
<dbReference type="OrthoDB" id="2136948at2759"/>
<dbReference type="InterPro" id="IPR003115">
    <property type="entry name" value="ParB_N"/>
</dbReference>
<sequence>MALRLTTPHDVSLFALTQHQPFCPALLAVSGSILSDDWHWRGIMGAHANDHRLLPASQVCLGGGRTAVPANRASSTKPQTDPVRYQYMDPPAIAWLDPTDLIPHEPTSPPHLARLVEYLRTLDDDTLLPTIIVTRSHPHVILDGHHRWQASVTLGIPRVPCWVVDDRRADTDATLLPVPPAQFMNATELAQGSRVDEVGYRYYRVRVYDTRHGGFLRIGDIAQRARDNWRAATRSAGGGIALGFGIKGTKHVAQHVPLHVHHGRLRRGTRAGAGHEIVFGTAAHASAATGAAATEDAAATGGGGAFEVRLEKVAPRVEWGLWKSAGARPFATHAGITVDASLRPLRSLGEEGTCLWRDAPEPPAVQDDGNSGAPNRSEPVTTSGVPPSAGARTGAGPGAGPGAGVVERAAAAASA</sequence>
<feature type="compositionally biased region" description="Polar residues" evidence="1">
    <location>
        <begin position="368"/>
        <end position="385"/>
    </location>
</feature>
<dbReference type="SMART" id="SM00470">
    <property type="entry name" value="ParB"/>
    <property type="match status" value="1"/>
</dbReference>
<reference evidence="3 4" key="1">
    <citation type="submission" date="2009-11" db="EMBL/GenBank/DDBJ databases">
        <title>Annotation of Allomyces macrogynus ATCC 38327.</title>
        <authorList>
            <consortium name="The Broad Institute Genome Sequencing Platform"/>
            <person name="Russ C."/>
            <person name="Cuomo C."/>
            <person name="Burger G."/>
            <person name="Gray M.W."/>
            <person name="Holland P.W.H."/>
            <person name="King N."/>
            <person name="Lang F.B.F."/>
            <person name="Roger A.J."/>
            <person name="Ruiz-Trillo I."/>
            <person name="Young S.K."/>
            <person name="Zeng Q."/>
            <person name="Gargeya S."/>
            <person name="Fitzgerald M."/>
            <person name="Haas B."/>
            <person name="Abouelleil A."/>
            <person name="Alvarado L."/>
            <person name="Arachchi H.M."/>
            <person name="Berlin A."/>
            <person name="Chapman S.B."/>
            <person name="Gearin G."/>
            <person name="Goldberg J."/>
            <person name="Griggs A."/>
            <person name="Gujja S."/>
            <person name="Hansen M."/>
            <person name="Heiman D."/>
            <person name="Howarth C."/>
            <person name="Larimer J."/>
            <person name="Lui A."/>
            <person name="MacDonald P.J.P."/>
            <person name="McCowen C."/>
            <person name="Montmayeur A."/>
            <person name="Murphy C."/>
            <person name="Neiman D."/>
            <person name="Pearson M."/>
            <person name="Priest M."/>
            <person name="Roberts A."/>
            <person name="Saif S."/>
            <person name="Shea T."/>
            <person name="Sisk P."/>
            <person name="Stolte C."/>
            <person name="Sykes S."/>
            <person name="Wortman J."/>
            <person name="Nusbaum C."/>
            <person name="Birren B."/>
        </authorList>
    </citation>
    <scope>NUCLEOTIDE SEQUENCE [LARGE SCALE GENOMIC DNA]</scope>
    <source>
        <strain evidence="3 4">ATCC 38327</strain>
    </source>
</reference>
<evidence type="ECO:0000259" key="2">
    <source>
        <dbReference type="SMART" id="SM00470"/>
    </source>
</evidence>
<evidence type="ECO:0000256" key="1">
    <source>
        <dbReference type="SAM" id="MobiDB-lite"/>
    </source>
</evidence>
<feature type="domain" description="ParB-like N-terminal" evidence="2">
    <location>
        <begin position="94"/>
        <end position="178"/>
    </location>
</feature>
<dbReference type="VEuPathDB" id="FungiDB:AMAG_11592"/>
<reference evidence="4" key="2">
    <citation type="submission" date="2009-11" db="EMBL/GenBank/DDBJ databases">
        <title>The Genome Sequence of Allomyces macrogynus strain ATCC 38327.</title>
        <authorList>
            <consortium name="The Broad Institute Genome Sequencing Platform"/>
            <person name="Russ C."/>
            <person name="Cuomo C."/>
            <person name="Shea T."/>
            <person name="Young S.K."/>
            <person name="Zeng Q."/>
            <person name="Koehrsen M."/>
            <person name="Haas B."/>
            <person name="Borodovsky M."/>
            <person name="Guigo R."/>
            <person name="Alvarado L."/>
            <person name="Berlin A."/>
            <person name="Borenstein D."/>
            <person name="Chen Z."/>
            <person name="Engels R."/>
            <person name="Freedman E."/>
            <person name="Gellesch M."/>
            <person name="Goldberg J."/>
            <person name="Griggs A."/>
            <person name="Gujja S."/>
            <person name="Heiman D."/>
            <person name="Hepburn T."/>
            <person name="Howarth C."/>
            <person name="Jen D."/>
            <person name="Larson L."/>
            <person name="Lewis B."/>
            <person name="Mehta T."/>
            <person name="Park D."/>
            <person name="Pearson M."/>
            <person name="Roberts A."/>
            <person name="Saif S."/>
            <person name="Shenoy N."/>
            <person name="Sisk P."/>
            <person name="Stolte C."/>
            <person name="Sykes S."/>
            <person name="Walk T."/>
            <person name="White J."/>
            <person name="Yandava C."/>
            <person name="Burger G."/>
            <person name="Gray M.W."/>
            <person name="Holland P.W.H."/>
            <person name="King N."/>
            <person name="Lang F.B.F."/>
            <person name="Roger A.J."/>
            <person name="Ruiz-Trillo I."/>
            <person name="Lander E."/>
            <person name="Nusbaum C."/>
        </authorList>
    </citation>
    <scope>NUCLEOTIDE SEQUENCE [LARGE SCALE GENOMIC DNA]</scope>
    <source>
        <strain evidence="4">ATCC 38327</strain>
    </source>
</reference>
<dbReference type="eggNOG" id="ENOG502T25J">
    <property type="taxonomic scope" value="Eukaryota"/>
</dbReference>
<dbReference type="Proteomes" id="UP000054350">
    <property type="component" value="Unassembled WGS sequence"/>
</dbReference>
<feature type="compositionally biased region" description="Low complexity" evidence="1">
    <location>
        <begin position="404"/>
        <end position="415"/>
    </location>
</feature>
<dbReference type="InterPro" id="IPR036086">
    <property type="entry name" value="ParB/Sulfiredoxin_sf"/>
</dbReference>
<dbReference type="Gene3D" id="3.90.1530.10">
    <property type="entry name" value="Conserved hypothetical protein from pyrococcus furiosus pfu- 392566-001, ParB domain"/>
    <property type="match status" value="1"/>
</dbReference>
<feature type="compositionally biased region" description="Gly residues" evidence="1">
    <location>
        <begin position="393"/>
        <end position="403"/>
    </location>
</feature>
<gene>
    <name evidence="3" type="ORF">AMAG_11592</name>
</gene>
<dbReference type="EMBL" id="GG745350">
    <property type="protein sequence ID" value="KNE66455.1"/>
    <property type="molecule type" value="Genomic_DNA"/>
</dbReference>
<name>A0A0L0SVR9_ALLM3</name>
<feature type="region of interest" description="Disordered" evidence="1">
    <location>
        <begin position="354"/>
        <end position="415"/>
    </location>
</feature>
<protein>
    <recommendedName>
        <fullName evidence="2">ParB-like N-terminal domain-containing protein</fullName>
    </recommendedName>
</protein>
<accession>A0A0L0SVR9</accession>
<dbReference type="SUPFAM" id="SSF110849">
    <property type="entry name" value="ParB/Sulfiredoxin"/>
    <property type="match status" value="1"/>
</dbReference>
<keyword evidence="4" id="KW-1185">Reference proteome</keyword>
<evidence type="ECO:0000313" key="3">
    <source>
        <dbReference type="EMBL" id="KNE66455.1"/>
    </source>
</evidence>
<dbReference type="AlphaFoldDB" id="A0A0L0SVR9"/>
<proteinExistence type="predicted"/>